<dbReference type="EMBL" id="FNGL01000003">
    <property type="protein sequence ID" value="SDK95123.1"/>
    <property type="molecule type" value="Genomic_DNA"/>
</dbReference>
<keyword evidence="2" id="KW-0255">Endonuclease</keyword>
<protein>
    <submittedName>
        <fullName evidence="2">DDE superfamily endonuclease</fullName>
    </submittedName>
</protein>
<accession>A0ABY0QJ78</accession>
<dbReference type="Pfam" id="PF13546">
    <property type="entry name" value="DDE_5"/>
    <property type="match status" value="1"/>
</dbReference>
<evidence type="ECO:0000313" key="3">
    <source>
        <dbReference type="Proteomes" id="UP000198811"/>
    </source>
</evidence>
<evidence type="ECO:0000313" key="2">
    <source>
        <dbReference type="EMBL" id="SDK95123.1"/>
    </source>
</evidence>
<comment type="caution">
    <text evidence="2">The sequence shown here is derived from an EMBL/GenBank/DDBJ whole genome shotgun (WGS) entry which is preliminary data.</text>
</comment>
<organism evidence="2 3">
    <name type="scientific">Clostridium cochlearium</name>
    <dbReference type="NCBI Taxonomy" id="1494"/>
    <lineage>
        <taxon>Bacteria</taxon>
        <taxon>Bacillati</taxon>
        <taxon>Bacillota</taxon>
        <taxon>Clostridia</taxon>
        <taxon>Eubacteriales</taxon>
        <taxon>Clostridiaceae</taxon>
        <taxon>Clostridium</taxon>
    </lineage>
</organism>
<keyword evidence="2" id="KW-0378">Hydrolase</keyword>
<gene>
    <name evidence="2" type="ORF">SAMN05216497_10327</name>
</gene>
<keyword evidence="2" id="KW-0540">Nuclease</keyword>
<dbReference type="GO" id="GO:0004519">
    <property type="term" value="F:endonuclease activity"/>
    <property type="evidence" value="ECO:0007669"/>
    <property type="project" value="UniProtKB-KW"/>
</dbReference>
<dbReference type="Proteomes" id="UP000198811">
    <property type="component" value="Unassembled WGS sequence"/>
</dbReference>
<evidence type="ECO:0000259" key="1">
    <source>
        <dbReference type="Pfam" id="PF13546"/>
    </source>
</evidence>
<dbReference type="RefSeq" id="WP_089863740.1">
    <property type="nucleotide sequence ID" value="NZ_FNGL01000003.1"/>
</dbReference>
<name>A0ABY0QJ78_CLOCO</name>
<proteinExistence type="predicted"/>
<reference evidence="2 3" key="1">
    <citation type="submission" date="2016-10" db="EMBL/GenBank/DDBJ databases">
        <authorList>
            <person name="Varghese N."/>
            <person name="Submissions S."/>
        </authorList>
    </citation>
    <scope>NUCLEOTIDE SEQUENCE [LARGE SCALE GENOMIC DNA]</scope>
    <source>
        <strain evidence="2 3">NLAE-zl-C224</strain>
    </source>
</reference>
<sequence>MPTTIVNYNEEIINFLEDVNYGMSKPQFNHLATIIEGIINIGDKVSISKIAENIVKAKDKSCISRFLSNSPWDDELLNYNRLAYIKQLLNNELESNDIGFIVIDDTVNQKNIRTKSMEALDFHYSHSLGRACWSHCVITSHFMAGPYSIPLQFKPYYREKKCEELEIPFKVKQILPKNSYRILINHLNLK</sequence>
<feature type="domain" description="Transposase IS701-like DDE" evidence="1">
    <location>
        <begin position="29"/>
        <end position="137"/>
    </location>
</feature>
<keyword evidence="3" id="KW-1185">Reference proteome</keyword>
<dbReference type="InterPro" id="IPR038721">
    <property type="entry name" value="IS701-like_DDE_dom"/>
</dbReference>